<feature type="region of interest" description="Disordered" evidence="1">
    <location>
        <begin position="32"/>
        <end position="62"/>
    </location>
</feature>
<dbReference type="InterPro" id="IPR044673">
    <property type="entry name" value="DCL-like"/>
</dbReference>
<comment type="caution">
    <text evidence="2">The sequence shown here is derived from an EMBL/GenBank/DDBJ whole genome shotgun (WGS) entry which is preliminary data.</text>
</comment>
<dbReference type="GO" id="GO:0009658">
    <property type="term" value="P:chloroplast organization"/>
    <property type="evidence" value="ECO:0007669"/>
    <property type="project" value="TreeGrafter"/>
</dbReference>
<evidence type="ECO:0000313" key="2">
    <source>
        <dbReference type="EMBL" id="KAG8499254.1"/>
    </source>
</evidence>
<evidence type="ECO:0008006" key="4">
    <source>
        <dbReference type="Google" id="ProtNLM"/>
    </source>
</evidence>
<dbReference type="Gene3D" id="3.10.450.40">
    <property type="match status" value="1"/>
</dbReference>
<dbReference type="OrthoDB" id="695233at2759"/>
<dbReference type="GO" id="GO:0009507">
    <property type="term" value="C:chloroplast"/>
    <property type="evidence" value="ECO:0007669"/>
    <property type="project" value="TreeGrafter"/>
</dbReference>
<evidence type="ECO:0000313" key="3">
    <source>
        <dbReference type="Proteomes" id="UP000701853"/>
    </source>
</evidence>
<sequence length="227" mass="26460">MAAPLLRKGIPVLRLRLQRYNLLAAGIPSSPRRPWCAAAESTGLEEEVSSSEKSSAVPSVRDPKKYHMLDDPDYRKWKDKEEEILRDIQPIISLAREILHSNRYKDGERLTVADEEAVVEMLLRYHPHSKDKIGCGLDFIMGDRHPQFRWTRCRFVVRTDGGWIDFSYHKCLRAYIRDKYPSLAERFIGEHFRHRRLHVKSWPQDAKVANLVWSSLTFDHASRNIGP</sequence>
<accession>A0A8J6D864</accession>
<keyword evidence="3" id="KW-1185">Reference proteome</keyword>
<reference evidence="2 3" key="1">
    <citation type="journal article" date="2021" name="bioRxiv">
        <title>The Gossypium anomalum genome as a resource for cotton improvement and evolutionary analysis of hybrid incompatibility.</title>
        <authorList>
            <person name="Grover C.E."/>
            <person name="Yuan D."/>
            <person name="Arick M.A."/>
            <person name="Miller E.R."/>
            <person name="Hu G."/>
            <person name="Peterson D.G."/>
            <person name="Wendel J.F."/>
            <person name="Udall J.A."/>
        </authorList>
    </citation>
    <scope>NUCLEOTIDE SEQUENCE [LARGE SCALE GENOMIC DNA]</scope>
    <source>
        <strain evidence="2">JFW-Udall</strain>
        <tissue evidence="2">Leaf</tissue>
    </source>
</reference>
<evidence type="ECO:0000256" key="1">
    <source>
        <dbReference type="SAM" id="MobiDB-lite"/>
    </source>
</evidence>
<dbReference type="EMBL" id="JAHUZN010000003">
    <property type="protein sequence ID" value="KAG8499254.1"/>
    <property type="molecule type" value="Genomic_DNA"/>
</dbReference>
<organism evidence="2 3">
    <name type="scientific">Gossypium anomalum</name>
    <dbReference type="NCBI Taxonomy" id="47600"/>
    <lineage>
        <taxon>Eukaryota</taxon>
        <taxon>Viridiplantae</taxon>
        <taxon>Streptophyta</taxon>
        <taxon>Embryophyta</taxon>
        <taxon>Tracheophyta</taxon>
        <taxon>Spermatophyta</taxon>
        <taxon>Magnoliopsida</taxon>
        <taxon>eudicotyledons</taxon>
        <taxon>Gunneridae</taxon>
        <taxon>Pentapetalae</taxon>
        <taxon>rosids</taxon>
        <taxon>malvids</taxon>
        <taxon>Malvales</taxon>
        <taxon>Malvaceae</taxon>
        <taxon>Malvoideae</taxon>
        <taxon>Gossypium</taxon>
    </lineage>
</organism>
<dbReference type="PANTHER" id="PTHR33415:SF4">
    <property type="entry name" value="DCL PROTEIN (DUF3223)"/>
    <property type="match status" value="1"/>
</dbReference>
<dbReference type="Pfam" id="PF11523">
    <property type="entry name" value="DUF3223"/>
    <property type="match status" value="1"/>
</dbReference>
<feature type="compositionally biased region" description="Low complexity" evidence="1">
    <location>
        <begin position="51"/>
        <end position="60"/>
    </location>
</feature>
<gene>
    <name evidence="2" type="ORF">CXB51_005758</name>
</gene>
<protein>
    <recommendedName>
        <fullName evidence="4">DCL protein</fullName>
    </recommendedName>
</protein>
<proteinExistence type="predicted"/>
<dbReference type="PANTHER" id="PTHR33415">
    <property type="entry name" value="PROTEIN EMBRYO DEFECTIVE 514"/>
    <property type="match status" value="1"/>
</dbReference>
<dbReference type="GO" id="GO:1901259">
    <property type="term" value="P:chloroplast rRNA processing"/>
    <property type="evidence" value="ECO:0007669"/>
    <property type="project" value="TreeGrafter"/>
</dbReference>
<dbReference type="Proteomes" id="UP000701853">
    <property type="component" value="Chromosome 3"/>
</dbReference>
<dbReference type="AlphaFoldDB" id="A0A8J6D864"/>
<name>A0A8J6D864_9ROSI</name>